<dbReference type="InterPro" id="IPR018535">
    <property type="entry name" value="DUF1996"/>
</dbReference>
<dbReference type="HOGENOM" id="CLU_014722_0_2_1"/>
<dbReference type="VEuPathDB" id="FungiDB:CC1G_12256"/>
<protein>
    <recommendedName>
        <fullName evidence="1">DUF1996 domain-containing protein</fullName>
    </recommendedName>
</protein>
<dbReference type="EMBL" id="AACS02000005">
    <property type="protein sequence ID" value="EAU82519.2"/>
    <property type="molecule type" value="Genomic_DNA"/>
</dbReference>
<dbReference type="RefSeq" id="XP_001839308.2">
    <property type="nucleotide sequence ID" value="XM_001839256.2"/>
</dbReference>
<comment type="caution">
    <text evidence="2">The sequence shown here is derived from an EMBL/GenBank/DDBJ whole genome shotgun (WGS) entry which is preliminary data.</text>
</comment>
<dbReference type="PANTHER" id="PTHR43662">
    <property type="match status" value="1"/>
</dbReference>
<reference evidence="2 3" key="1">
    <citation type="journal article" date="2010" name="Proc. Natl. Acad. Sci. U.S.A.">
        <title>Insights into evolution of multicellular fungi from the assembled chromosomes of the mushroom Coprinopsis cinerea (Coprinus cinereus).</title>
        <authorList>
            <person name="Stajich J.E."/>
            <person name="Wilke S.K."/>
            <person name="Ahren D."/>
            <person name="Au C.H."/>
            <person name="Birren B.W."/>
            <person name="Borodovsky M."/>
            <person name="Burns C."/>
            <person name="Canback B."/>
            <person name="Casselton L.A."/>
            <person name="Cheng C.K."/>
            <person name="Deng J."/>
            <person name="Dietrich F.S."/>
            <person name="Fargo D.C."/>
            <person name="Farman M.L."/>
            <person name="Gathman A.C."/>
            <person name="Goldberg J."/>
            <person name="Guigo R."/>
            <person name="Hoegger P.J."/>
            <person name="Hooker J.B."/>
            <person name="Huggins A."/>
            <person name="James T.Y."/>
            <person name="Kamada T."/>
            <person name="Kilaru S."/>
            <person name="Kodira C."/>
            <person name="Kues U."/>
            <person name="Kupfer D."/>
            <person name="Kwan H.S."/>
            <person name="Lomsadze A."/>
            <person name="Li W."/>
            <person name="Lilly W.W."/>
            <person name="Ma L.J."/>
            <person name="Mackey A.J."/>
            <person name="Manning G."/>
            <person name="Martin F."/>
            <person name="Muraguchi H."/>
            <person name="Natvig D.O."/>
            <person name="Palmerini H."/>
            <person name="Ramesh M.A."/>
            <person name="Rehmeyer C.J."/>
            <person name="Roe B.A."/>
            <person name="Shenoy N."/>
            <person name="Stanke M."/>
            <person name="Ter-Hovhannisyan V."/>
            <person name="Tunlid A."/>
            <person name="Velagapudi R."/>
            <person name="Vision T.J."/>
            <person name="Zeng Q."/>
            <person name="Zolan M.E."/>
            <person name="Pukkila P.J."/>
        </authorList>
    </citation>
    <scope>NUCLEOTIDE SEQUENCE [LARGE SCALE GENOMIC DNA]</scope>
    <source>
        <strain evidence="3">Okayama-7 / 130 / ATCC MYA-4618 / FGSC 9003</strain>
    </source>
</reference>
<proteinExistence type="predicted"/>
<accession>A8P775</accession>
<name>A8P775_COPC7</name>
<dbReference type="PANTHER" id="PTHR43662:SF3">
    <property type="entry name" value="DOMAIN PROTEIN, PUTATIVE (AFU_ORTHOLOGUE AFUA_6G11970)-RELATED"/>
    <property type="match status" value="1"/>
</dbReference>
<dbReference type="KEGG" id="cci:CC1G_12256"/>
<evidence type="ECO:0000313" key="2">
    <source>
        <dbReference type="EMBL" id="EAU82519.2"/>
    </source>
</evidence>
<dbReference type="OMA" id="MPEESTC"/>
<gene>
    <name evidence="2" type="ORF">CC1G_12256</name>
</gene>
<organism evidence="2 3">
    <name type="scientific">Coprinopsis cinerea (strain Okayama-7 / 130 / ATCC MYA-4618 / FGSC 9003)</name>
    <name type="common">Inky cap fungus</name>
    <name type="synonym">Hormographiella aspergillata</name>
    <dbReference type="NCBI Taxonomy" id="240176"/>
    <lineage>
        <taxon>Eukaryota</taxon>
        <taxon>Fungi</taxon>
        <taxon>Dikarya</taxon>
        <taxon>Basidiomycota</taxon>
        <taxon>Agaricomycotina</taxon>
        <taxon>Agaricomycetes</taxon>
        <taxon>Agaricomycetidae</taxon>
        <taxon>Agaricales</taxon>
        <taxon>Agaricineae</taxon>
        <taxon>Psathyrellaceae</taxon>
        <taxon>Coprinopsis</taxon>
    </lineage>
</organism>
<dbReference type="AlphaFoldDB" id="A8P775"/>
<dbReference type="Proteomes" id="UP000001861">
    <property type="component" value="Unassembled WGS sequence"/>
</dbReference>
<feature type="domain" description="DUF1996" evidence="1">
    <location>
        <begin position="62"/>
        <end position="248"/>
    </location>
</feature>
<dbReference type="InParanoid" id="A8P775"/>
<evidence type="ECO:0000313" key="3">
    <source>
        <dbReference type="Proteomes" id="UP000001861"/>
    </source>
</evidence>
<dbReference type="OrthoDB" id="74764at2759"/>
<dbReference type="Pfam" id="PF09362">
    <property type="entry name" value="DUF1996"/>
    <property type="match status" value="1"/>
</dbReference>
<sequence>MPNKAIGRGGDKTMEILPPVSSPVYISTEEKQYKDATALSLRGHALLRIPCAQLVTERFDPFNLTMDPDLDIENVATCTTCRFKEDKSNYWTAVMYFKHANGSFMRVPQIANHFTGNPDGDPMIRKQKHGDVSPDSWALTFRCWENLEPFDPSNLPNAAPGAGMNIDSPDHKSHVAFLEGDVGADGIYQWNSTCPSTHPVRVPLVFYEIVWDTRPFNSMWPTDGTQPFVLSMGDPTGYGHHGDYLFGWEGDSLQRAMDNCLDYAGRPDGCKELTVLSDEEINSCKVPVLVDEVVEGEYLRELPGCNPLQYGPESATMVPSCTAVSTTSRPLATPAAAREALIEPAVTGFV</sequence>
<dbReference type="GeneID" id="6015920"/>
<keyword evidence="3" id="KW-1185">Reference proteome</keyword>
<evidence type="ECO:0000259" key="1">
    <source>
        <dbReference type="Pfam" id="PF09362"/>
    </source>
</evidence>
<dbReference type="eggNOG" id="ENOG502RXTA">
    <property type="taxonomic scope" value="Eukaryota"/>
</dbReference>